<dbReference type="Pfam" id="PF00498">
    <property type="entry name" value="FHA"/>
    <property type="match status" value="1"/>
</dbReference>
<reference evidence="3" key="1">
    <citation type="submission" date="2022-06" db="EMBL/GenBank/DDBJ databases">
        <authorList>
            <consortium name="SYNGENTA / RWTH Aachen University"/>
        </authorList>
    </citation>
    <scope>NUCLEOTIDE SEQUENCE</scope>
</reference>
<dbReference type="SUPFAM" id="SSF49879">
    <property type="entry name" value="SMAD/FHA domain"/>
    <property type="match status" value="1"/>
</dbReference>
<sequence>MEVSKTHLMIYWQSSDGYEPQGWFVVDNGSTHGTFIISSDASLIEKDPERLLKQKKASQLFRLHHLNTILIASSKDPVLSFQMLGAIDLDGSRHAFMNPMDIKADRERKRKAEMARLRNQFFEDDSSPWASLKKKRMTMTMAGVKDLGETKDDKETARYCGRDGRGPVQEDKGGPSCQDQLSAGLDSRSGDVLPKGVD</sequence>
<dbReference type="Proteomes" id="UP001153365">
    <property type="component" value="Unassembled WGS sequence"/>
</dbReference>
<dbReference type="InterPro" id="IPR000253">
    <property type="entry name" value="FHA_dom"/>
</dbReference>
<keyword evidence="4" id="KW-1185">Reference proteome</keyword>
<evidence type="ECO:0000256" key="1">
    <source>
        <dbReference type="SAM" id="MobiDB-lite"/>
    </source>
</evidence>
<dbReference type="Gene3D" id="2.60.200.20">
    <property type="match status" value="1"/>
</dbReference>
<evidence type="ECO:0000313" key="3">
    <source>
        <dbReference type="EMBL" id="CAH7670726.1"/>
    </source>
</evidence>
<dbReference type="AlphaFoldDB" id="A0AAV0ARS2"/>
<feature type="domain" description="FHA" evidence="2">
    <location>
        <begin position="1"/>
        <end position="36"/>
    </location>
</feature>
<feature type="region of interest" description="Disordered" evidence="1">
    <location>
        <begin position="147"/>
        <end position="198"/>
    </location>
</feature>
<proteinExistence type="predicted"/>
<accession>A0AAV0ARS2</accession>
<dbReference type="PROSITE" id="PS50006">
    <property type="entry name" value="FHA_DOMAIN"/>
    <property type="match status" value="1"/>
</dbReference>
<comment type="caution">
    <text evidence="3">The sequence shown here is derived from an EMBL/GenBank/DDBJ whole genome shotgun (WGS) entry which is preliminary data.</text>
</comment>
<evidence type="ECO:0000313" key="4">
    <source>
        <dbReference type="Proteomes" id="UP001153365"/>
    </source>
</evidence>
<dbReference type="EMBL" id="CALTRL010001059">
    <property type="protein sequence ID" value="CAH7670726.1"/>
    <property type="molecule type" value="Genomic_DNA"/>
</dbReference>
<name>A0AAV0ARS2_PHAPC</name>
<dbReference type="InterPro" id="IPR008984">
    <property type="entry name" value="SMAD_FHA_dom_sf"/>
</dbReference>
<protein>
    <recommendedName>
        <fullName evidence="2">FHA domain-containing protein</fullName>
    </recommendedName>
</protein>
<evidence type="ECO:0000259" key="2">
    <source>
        <dbReference type="PROSITE" id="PS50006"/>
    </source>
</evidence>
<feature type="compositionally biased region" description="Basic and acidic residues" evidence="1">
    <location>
        <begin position="147"/>
        <end position="173"/>
    </location>
</feature>
<gene>
    <name evidence="3" type="ORF">PPACK8108_LOCUS5452</name>
</gene>
<organism evidence="3 4">
    <name type="scientific">Phakopsora pachyrhizi</name>
    <name type="common">Asian soybean rust disease fungus</name>
    <dbReference type="NCBI Taxonomy" id="170000"/>
    <lineage>
        <taxon>Eukaryota</taxon>
        <taxon>Fungi</taxon>
        <taxon>Dikarya</taxon>
        <taxon>Basidiomycota</taxon>
        <taxon>Pucciniomycotina</taxon>
        <taxon>Pucciniomycetes</taxon>
        <taxon>Pucciniales</taxon>
        <taxon>Phakopsoraceae</taxon>
        <taxon>Phakopsora</taxon>
    </lineage>
</organism>